<comment type="caution">
    <text evidence="6">The sequence shown here is derived from an EMBL/GenBank/DDBJ whole genome shotgun (WGS) entry which is preliminary data.</text>
</comment>
<keyword evidence="4 5" id="KW-0411">Iron-sulfur</keyword>
<evidence type="ECO:0000256" key="3">
    <source>
        <dbReference type="ARBA" id="ARBA00023004"/>
    </source>
</evidence>
<feature type="binding site" evidence="5">
    <location>
        <position position="96"/>
    </location>
    <ligand>
        <name>isopentenyl diphosphate</name>
        <dbReference type="ChEBI" id="CHEBI:128769"/>
    </ligand>
</feature>
<feature type="binding site" evidence="5">
    <location>
        <position position="96"/>
    </location>
    <ligand>
        <name>dimethylallyl diphosphate</name>
        <dbReference type="ChEBI" id="CHEBI:57623"/>
    </ligand>
</feature>
<feature type="binding site" evidence="5">
    <location>
        <position position="217"/>
    </location>
    <ligand>
        <name>[4Fe-4S] cluster</name>
        <dbReference type="ChEBI" id="CHEBI:49883"/>
    </ligand>
</feature>
<dbReference type="GO" id="GO:0050992">
    <property type="term" value="P:dimethylallyl diphosphate biosynthetic process"/>
    <property type="evidence" value="ECO:0007669"/>
    <property type="project" value="UniProtKB-UniRule"/>
</dbReference>
<comment type="function">
    <text evidence="5">Catalyzes the conversion of 1-hydroxy-2-methyl-2-(E)-butenyl 4-diphosphate (HMBPP) into a mixture of isopentenyl diphosphate (IPP) and dimethylallyl diphosphate (DMAPP). Acts in the terminal step of the DOXP/MEP pathway for isoprenoid precursor biosynthesis.</text>
</comment>
<keyword evidence="5" id="KW-0560">Oxidoreductase</keyword>
<feature type="binding site" evidence="5">
    <location>
        <position position="290"/>
    </location>
    <ligand>
        <name>(2E)-4-hydroxy-3-methylbut-2-enyl diphosphate</name>
        <dbReference type="ChEBI" id="CHEBI:128753"/>
    </ligand>
</feature>
<comment type="catalytic activity">
    <reaction evidence="5">
        <text>isopentenyl diphosphate + 2 oxidized [2Fe-2S]-[ferredoxin] + H2O = (2E)-4-hydroxy-3-methylbut-2-enyl diphosphate + 2 reduced [2Fe-2S]-[ferredoxin] + 2 H(+)</text>
        <dbReference type="Rhea" id="RHEA:24488"/>
        <dbReference type="Rhea" id="RHEA-COMP:10000"/>
        <dbReference type="Rhea" id="RHEA-COMP:10001"/>
        <dbReference type="ChEBI" id="CHEBI:15377"/>
        <dbReference type="ChEBI" id="CHEBI:15378"/>
        <dbReference type="ChEBI" id="CHEBI:33737"/>
        <dbReference type="ChEBI" id="CHEBI:33738"/>
        <dbReference type="ChEBI" id="CHEBI:128753"/>
        <dbReference type="ChEBI" id="CHEBI:128769"/>
        <dbReference type="EC" id="1.17.7.4"/>
    </reaction>
</comment>
<feature type="binding site" evidence="5">
    <location>
        <position position="146"/>
    </location>
    <ligand>
        <name>(2E)-4-hydroxy-3-methylbut-2-enyl diphosphate</name>
        <dbReference type="ChEBI" id="CHEBI:128753"/>
    </ligand>
</feature>
<feature type="binding site" evidence="5">
    <location>
        <position position="247"/>
    </location>
    <ligand>
        <name>dimethylallyl diphosphate</name>
        <dbReference type="ChEBI" id="CHEBI:57623"/>
    </ligand>
</feature>
<feature type="binding site" evidence="5">
    <location>
        <position position="247"/>
    </location>
    <ligand>
        <name>(2E)-4-hydroxy-3-methylbut-2-enyl diphosphate</name>
        <dbReference type="ChEBI" id="CHEBI:128753"/>
    </ligand>
</feature>
<dbReference type="NCBIfam" id="NF002190">
    <property type="entry name" value="PRK01045.1-4"/>
    <property type="match status" value="1"/>
</dbReference>
<dbReference type="AlphaFoldDB" id="A0A561R3J6"/>
<feature type="binding site" evidence="5">
    <location>
        <position position="146"/>
    </location>
    <ligand>
        <name>dimethylallyl diphosphate</name>
        <dbReference type="ChEBI" id="CHEBI:57623"/>
    </ligand>
</feature>
<dbReference type="NCBIfam" id="TIGR00216">
    <property type="entry name" value="ispH_lytB"/>
    <property type="match status" value="1"/>
</dbReference>
<dbReference type="PANTHER" id="PTHR30426:SF0">
    <property type="entry name" value="4-HYDROXY-3-METHYLBUT-2-ENYL DIPHOSPHATE REDUCTASE"/>
    <property type="match status" value="1"/>
</dbReference>
<feature type="binding site" evidence="5">
    <location>
        <position position="187"/>
    </location>
    <ligand>
        <name>(2E)-4-hydroxy-3-methylbut-2-enyl diphosphate</name>
        <dbReference type="ChEBI" id="CHEBI:128753"/>
    </ligand>
</feature>
<dbReference type="EC" id="1.17.7.4" evidence="5"/>
<dbReference type="OrthoDB" id="9804068at2"/>
<comment type="cofactor">
    <cofactor evidence="5">
        <name>[4Fe-4S] cluster</name>
        <dbReference type="ChEBI" id="CHEBI:49883"/>
    </cofactor>
    <text evidence="5">Binds 1 [4Fe-4S] cluster per subunit.</text>
</comment>
<dbReference type="Gene3D" id="3.40.1010.20">
    <property type="entry name" value="4-hydroxy-3-methylbut-2-enyl diphosphate reductase, catalytic domain"/>
    <property type="match status" value="2"/>
</dbReference>
<protein>
    <recommendedName>
        <fullName evidence="5">4-hydroxy-3-methylbut-2-enyl diphosphate reductase</fullName>
        <shortName evidence="5">HMBPP reductase</shortName>
        <ecNumber evidence="5">1.17.7.4</ecNumber>
    </recommendedName>
</protein>
<feature type="binding site" evidence="5">
    <location>
        <position position="245"/>
    </location>
    <ligand>
        <name>isopentenyl diphosphate</name>
        <dbReference type="ChEBI" id="CHEBI:128769"/>
    </ligand>
</feature>
<dbReference type="Proteomes" id="UP000320653">
    <property type="component" value="Unassembled WGS sequence"/>
</dbReference>
<comment type="catalytic activity">
    <reaction evidence="5">
        <text>dimethylallyl diphosphate + 2 oxidized [2Fe-2S]-[ferredoxin] + H2O = (2E)-4-hydroxy-3-methylbut-2-enyl diphosphate + 2 reduced [2Fe-2S]-[ferredoxin] + 2 H(+)</text>
        <dbReference type="Rhea" id="RHEA:24825"/>
        <dbReference type="Rhea" id="RHEA-COMP:10000"/>
        <dbReference type="Rhea" id="RHEA-COMP:10001"/>
        <dbReference type="ChEBI" id="CHEBI:15377"/>
        <dbReference type="ChEBI" id="CHEBI:15378"/>
        <dbReference type="ChEBI" id="CHEBI:33737"/>
        <dbReference type="ChEBI" id="CHEBI:33738"/>
        <dbReference type="ChEBI" id="CHEBI:57623"/>
        <dbReference type="ChEBI" id="CHEBI:128753"/>
        <dbReference type="EC" id="1.17.7.4"/>
    </reaction>
</comment>
<feature type="binding site" evidence="5">
    <location>
        <position position="246"/>
    </location>
    <ligand>
        <name>(2E)-4-hydroxy-3-methylbut-2-enyl diphosphate</name>
        <dbReference type="ChEBI" id="CHEBI:128753"/>
    </ligand>
</feature>
<evidence type="ECO:0000313" key="6">
    <source>
        <dbReference type="EMBL" id="TWF57206.1"/>
    </source>
</evidence>
<evidence type="ECO:0000256" key="4">
    <source>
        <dbReference type="ARBA" id="ARBA00023014"/>
    </source>
</evidence>
<organism evidence="6 7">
    <name type="scientific">Neorhizobium alkalisoli</name>
    <dbReference type="NCBI Taxonomy" id="528178"/>
    <lineage>
        <taxon>Bacteria</taxon>
        <taxon>Pseudomonadati</taxon>
        <taxon>Pseudomonadota</taxon>
        <taxon>Alphaproteobacteria</taxon>
        <taxon>Hyphomicrobiales</taxon>
        <taxon>Rhizobiaceae</taxon>
        <taxon>Rhizobium/Agrobacterium group</taxon>
        <taxon>Neorhizobium</taxon>
    </lineage>
</organism>
<name>A0A561R3J6_9HYPH</name>
<comment type="similarity">
    <text evidence="5">Belongs to the IspH family.</text>
</comment>
<comment type="pathway">
    <text evidence="5">Isoprenoid biosynthesis; dimethylallyl diphosphate biosynthesis; dimethylallyl diphosphate from (2E)-4-hydroxy-3-methylbutenyl diphosphate: step 1/1.</text>
</comment>
<dbReference type="UniPathway" id="UPA00056">
    <property type="reaction ID" value="UER00097"/>
</dbReference>
<feature type="binding site" evidence="5">
    <location>
        <position position="246"/>
    </location>
    <ligand>
        <name>dimethylallyl diphosphate</name>
        <dbReference type="ChEBI" id="CHEBI:57623"/>
    </ligand>
</feature>
<evidence type="ECO:0000313" key="7">
    <source>
        <dbReference type="Proteomes" id="UP000320653"/>
    </source>
</evidence>
<dbReference type="EMBL" id="VIWP01000002">
    <property type="protein sequence ID" value="TWF57206.1"/>
    <property type="molecule type" value="Genomic_DNA"/>
</dbReference>
<dbReference type="GO" id="GO:0051539">
    <property type="term" value="F:4 iron, 4 sulfur cluster binding"/>
    <property type="evidence" value="ECO:0007669"/>
    <property type="project" value="UniProtKB-UniRule"/>
</dbReference>
<feature type="binding site" evidence="5">
    <location>
        <position position="96"/>
    </location>
    <ligand>
        <name>(2E)-4-hydroxy-3-methylbut-2-enyl diphosphate</name>
        <dbReference type="ChEBI" id="CHEBI:128753"/>
    </ligand>
</feature>
<feature type="binding site" evidence="5">
    <location>
        <position position="245"/>
    </location>
    <ligand>
        <name>(2E)-4-hydroxy-3-methylbut-2-enyl diphosphate</name>
        <dbReference type="ChEBI" id="CHEBI:128753"/>
    </ligand>
</feature>
<keyword evidence="2 5" id="KW-0479">Metal-binding</keyword>
<evidence type="ECO:0000256" key="5">
    <source>
        <dbReference type="HAMAP-Rule" id="MF_00191"/>
    </source>
</evidence>
<dbReference type="RefSeq" id="WP_145635544.1">
    <property type="nucleotide sequence ID" value="NZ_VIWP01000002.1"/>
</dbReference>
<feature type="binding site" evidence="5">
    <location>
        <position position="118"/>
    </location>
    <ligand>
        <name>[4Fe-4S] cluster</name>
        <dbReference type="ChEBI" id="CHEBI:49883"/>
    </ligand>
</feature>
<comment type="pathway">
    <text evidence="5">Isoprenoid biosynthesis; isopentenyl diphosphate biosynthesis via DXP pathway; isopentenyl diphosphate from 1-deoxy-D-xylulose 5-phosphate: step 6/6.</text>
</comment>
<feature type="binding site" evidence="5">
    <location>
        <position position="31"/>
    </location>
    <ligand>
        <name>[4Fe-4S] cluster</name>
        <dbReference type="ChEBI" id="CHEBI:49883"/>
    </ligand>
</feature>
<gene>
    <name evidence="5" type="primary">ispH</name>
    <name evidence="6" type="ORF">FHW37_102848</name>
</gene>
<dbReference type="HAMAP" id="MF_00191">
    <property type="entry name" value="IspH"/>
    <property type="match status" value="1"/>
</dbReference>
<proteinExistence type="inferred from homology"/>
<feature type="binding site" evidence="5">
    <location>
        <position position="146"/>
    </location>
    <ligand>
        <name>isopentenyl diphosphate</name>
        <dbReference type="ChEBI" id="CHEBI:128769"/>
    </ligand>
</feature>
<feature type="active site" description="Proton donor" evidence="5">
    <location>
        <position position="148"/>
    </location>
</feature>
<dbReference type="InterPro" id="IPR003451">
    <property type="entry name" value="LytB/IspH"/>
</dbReference>
<feature type="binding site" evidence="5">
    <location>
        <position position="60"/>
    </location>
    <ligand>
        <name>isopentenyl diphosphate</name>
        <dbReference type="ChEBI" id="CHEBI:128769"/>
    </ligand>
</feature>
<feature type="binding site" evidence="5">
    <location>
        <position position="247"/>
    </location>
    <ligand>
        <name>isopentenyl diphosphate</name>
        <dbReference type="ChEBI" id="CHEBI:128769"/>
    </ligand>
</feature>
<sequence length="347" mass="37543">MNIQVTEQANAIPAELKPDLSIRLCGPRGFCAGVDRAIQIVVLALKAYGAPVYVRHEIVHNRYVVEGLEAKGAVFVEELNEIPAEHQKQPVVFSAHGVPKSVPEDAQSRNLFYLDATCPLVSKVHKQAMRHQRLGRHVVLIGHAGHPEVIGTMGQLPEGTVSLIETIEDADVYVPADPDNLGFVTQTTLSVDDTAGVIARLTERFPNLTAPAADSICYATTNRQEAVKQAAPGCDLFIVVGAPNSSNSKRLVEVALRAGAKKSLLVQRAAELDWAEIGDIRTLGLSAGASAPEVIVDEIIAAFKARFNATIDLAITTEETENFLVNRELREVPLTHEDMAWVNGSRV</sequence>
<dbReference type="Gene3D" id="3.40.50.11270">
    <property type="match status" value="1"/>
</dbReference>
<keyword evidence="7" id="KW-1185">Reference proteome</keyword>
<feature type="binding site" evidence="5">
    <location>
        <position position="290"/>
    </location>
    <ligand>
        <name>dimethylallyl diphosphate</name>
        <dbReference type="ChEBI" id="CHEBI:57623"/>
    </ligand>
</feature>
<dbReference type="GO" id="GO:0046872">
    <property type="term" value="F:metal ion binding"/>
    <property type="evidence" value="ECO:0007669"/>
    <property type="project" value="UniProtKB-KW"/>
</dbReference>
<dbReference type="PANTHER" id="PTHR30426">
    <property type="entry name" value="4-HYDROXY-3-METHYLBUT-2-ENYL DIPHOSPHATE REDUCTASE"/>
    <property type="match status" value="1"/>
</dbReference>
<evidence type="ECO:0000256" key="1">
    <source>
        <dbReference type="ARBA" id="ARBA00022485"/>
    </source>
</evidence>
<evidence type="ECO:0000256" key="2">
    <source>
        <dbReference type="ARBA" id="ARBA00022723"/>
    </source>
</evidence>
<dbReference type="UniPathway" id="UPA00059">
    <property type="reaction ID" value="UER00105"/>
</dbReference>
<feature type="binding site" evidence="5">
    <location>
        <position position="290"/>
    </location>
    <ligand>
        <name>isopentenyl diphosphate</name>
        <dbReference type="ChEBI" id="CHEBI:128769"/>
    </ligand>
</feature>
<feature type="binding site" evidence="5">
    <location>
        <position position="245"/>
    </location>
    <ligand>
        <name>dimethylallyl diphosphate</name>
        <dbReference type="ChEBI" id="CHEBI:57623"/>
    </ligand>
</feature>
<keyword evidence="5" id="KW-0414">Isoprene biosynthesis</keyword>
<dbReference type="GO" id="GO:0019288">
    <property type="term" value="P:isopentenyl diphosphate biosynthetic process, methylerythritol 4-phosphate pathway"/>
    <property type="evidence" value="ECO:0007669"/>
    <property type="project" value="UniProtKB-UniRule"/>
</dbReference>
<feature type="binding site" evidence="5">
    <location>
        <position position="60"/>
    </location>
    <ligand>
        <name>(2E)-4-hydroxy-3-methylbut-2-enyl diphosphate</name>
        <dbReference type="ChEBI" id="CHEBI:128753"/>
    </ligand>
</feature>
<keyword evidence="3 5" id="KW-0408">Iron</keyword>
<keyword evidence="1 5" id="KW-0004">4Fe-4S</keyword>
<dbReference type="Pfam" id="PF02401">
    <property type="entry name" value="LYTB"/>
    <property type="match status" value="1"/>
</dbReference>
<dbReference type="GO" id="GO:0051745">
    <property type="term" value="F:4-hydroxy-3-methylbut-2-enyl diphosphate reductase activity"/>
    <property type="evidence" value="ECO:0007669"/>
    <property type="project" value="UniProtKB-UniRule"/>
</dbReference>
<feature type="binding site" evidence="5">
    <location>
        <position position="246"/>
    </location>
    <ligand>
        <name>isopentenyl diphosphate</name>
        <dbReference type="ChEBI" id="CHEBI:128769"/>
    </ligand>
</feature>
<feature type="binding site" evidence="5">
    <location>
        <position position="60"/>
    </location>
    <ligand>
        <name>dimethylallyl diphosphate</name>
        <dbReference type="ChEBI" id="CHEBI:57623"/>
    </ligand>
</feature>
<dbReference type="CDD" id="cd13944">
    <property type="entry name" value="lytB_ispH"/>
    <property type="match status" value="1"/>
</dbReference>
<reference evidence="6 7" key="1">
    <citation type="submission" date="2019-06" db="EMBL/GenBank/DDBJ databases">
        <title>Sorghum-associated microbial communities from plants grown in Nebraska, USA.</title>
        <authorList>
            <person name="Schachtman D."/>
        </authorList>
    </citation>
    <scope>NUCLEOTIDE SEQUENCE [LARGE SCALE GENOMIC DNA]</scope>
    <source>
        <strain evidence="6 7">1225</strain>
    </source>
</reference>
<accession>A0A561R3J6</accession>
<dbReference type="GO" id="GO:0016114">
    <property type="term" value="P:terpenoid biosynthetic process"/>
    <property type="evidence" value="ECO:0007669"/>
    <property type="project" value="UniProtKB-UniRule"/>
</dbReference>